<evidence type="ECO:0000256" key="2">
    <source>
        <dbReference type="ARBA" id="ARBA00033753"/>
    </source>
</evidence>
<comment type="caution">
    <text evidence="4">The sequence shown here is derived from an EMBL/GenBank/DDBJ whole genome shotgun (WGS) entry which is preliminary data.</text>
</comment>
<dbReference type="Pfam" id="PF01980">
    <property type="entry name" value="TrmO_N"/>
    <property type="match status" value="1"/>
</dbReference>
<evidence type="ECO:0000256" key="1">
    <source>
        <dbReference type="ARBA" id="ARBA00022691"/>
    </source>
</evidence>
<dbReference type="Proteomes" id="UP000886355">
    <property type="component" value="Unassembled WGS sequence"/>
</dbReference>
<sequence>MTDKEIIFRPIGYVHVDVEKVPRHWTLSDVVGELIIEPKYQEGLKDIKEGDRIIVLFHFHKSPPFDLKYLKQKPSHLNRLMGVFSICSPIRPNPIGLSVLEVLEVNGNKLKVRGIDMYNGTPIIDIKPFVVPGASENSPRK</sequence>
<reference evidence="4" key="1">
    <citation type="journal article" date="2020" name="mSystems">
        <title>Genome- and Community-Level Interaction Insights into Carbon Utilization and Element Cycling Functions of Hydrothermarchaeota in Hydrothermal Sediment.</title>
        <authorList>
            <person name="Zhou Z."/>
            <person name="Liu Y."/>
            <person name="Xu W."/>
            <person name="Pan J."/>
            <person name="Luo Z.H."/>
            <person name="Li M."/>
        </authorList>
    </citation>
    <scope>NUCLEOTIDE SEQUENCE [LARGE SCALE GENOMIC DNA]</scope>
    <source>
        <strain evidence="4">HyVt-19</strain>
    </source>
</reference>
<dbReference type="PANTHER" id="PTHR12818:SF0">
    <property type="entry name" value="TRNA (ADENINE(37)-N6)-METHYLTRANSFERASE"/>
    <property type="match status" value="1"/>
</dbReference>
<dbReference type="InterPro" id="IPR040372">
    <property type="entry name" value="YaeB-like"/>
</dbReference>
<dbReference type="InterPro" id="IPR023370">
    <property type="entry name" value="TrmO-like_N"/>
</dbReference>
<feature type="domain" description="TsaA-like" evidence="3">
    <location>
        <begin position="8"/>
        <end position="138"/>
    </location>
</feature>
<gene>
    <name evidence="4" type="primary">tsaA</name>
    <name evidence="4" type="ORF">ENG14_01235</name>
</gene>
<dbReference type="SUPFAM" id="SSF118196">
    <property type="entry name" value="YaeB-like"/>
    <property type="match status" value="1"/>
</dbReference>
<dbReference type="CDD" id="cd09281">
    <property type="entry name" value="UPF0066"/>
    <property type="match status" value="1"/>
</dbReference>
<proteinExistence type="inferred from homology"/>
<comment type="similarity">
    <text evidence="2">Belongs to the tRNA methyltransferase O family.</text>
</comment>
<dbReference type="NCBIfam" id="TIGR00104">
    <property type="entry name" value="tRNA_TsaA"/>
    <property type="match status" value="1"/>
</dbReference>
<organism evidence="4">
    <name type="scientific">Thermodesulforhabdus norvegica</name>
    <dbReference type="NCBI Taxonomy" id="39841"/>
    <lineage>
        <taxon>Bacteria</taxon>
        <taxon>Pseudomonadati</taxon>
        <taxon>Thermodesulfobacteriota</taxon>
        <taxon>Syntrophobacteria</taxon>
        <taxon>Syntrophobacterales</taxon>
        <taxon>Thermodesulforhabdaceae</taxon>
        <taxon>Thermodesulforhabdus</taxon>
    </lineage>
</organism>
<dbReference type="PANTHER" id="PTHR12818">
    <property type="entry name" value="TRNA (ADENINE(37)-N6)-METHYLTRANSFERASE"/>
    <property type="match status" value="1"/>
</dbReference>
<name>A0A7C1AVV3_9BACT</name>
<dbReference type="EMBL" id="DQZW01000059">
    <property type="protein sequence ID" value="HDL89511.1"/>
    <property type="molecule type" value="Genomic_DNA"/>
</dbReference>
<keyword evidence="1" id="KW-0949">S-adenosyl-L-methionine</keyword>
<dbReference type="InterPro" id="IPR036413">
    <property type="entry name" value="YaeB-like_sf"/>
</dbReference>
<dbReference type="InterPro" id="IPR036414">
    <property type="entry name" value="YaeB_N_sf"/>
</dbReference>
<accession>A0A7C1AVV3</accession>
<dbReference type="AlphaFoldDB" id="A0A7C1AVV3"/>
<dbReference type="Gene3D" id="2.40.30.70">
    <property type="entry name" value="YaeB-like"/>
    <property type="match status" value="1"/>
</dbReference>
<protein>
    <submittedName>
        <fullName evidence="4">tRNA (N6-threonylcarbamoyladenosine(37)-N6)-methyltransferase TrmO</fullName>
    </submittedName>
</protein>
<dbReference type="PROSITE" id="PS51668">
    <property type="entry name" value="TSAA_2"/>
    <property type="match status" value="1"/>
</dbReference>
<evidence type="ECO:0000313" key="4">
    <source>
        <dbReference type="EMBL" id="HDL89511.1"/>
    </source>
</evidence>
<evidence type="ECO:0000259" key="3">
    <source>
        <dbReference type="PROSITE" id="PS51668"/>
    </source>
</evidence>